<feature type="compositionally biased region" description="Basic residues" evidence="1">
    <location>
        <begin position="10"/>
        <end position="25"/>
    </location>
</feature>
<dbReference type="EMBL" id="CAUYUJ010014359">
    <property type="protein sequence ID" value="CAK0840197.1"/>
    <property type="molecule type" value="Genomic_DNA"/>
</dbReference>
<evidence type="ECO:0000256" key="1">
    <source>
        <dbReference type="SAM" id="MobiDB-lite"/>
    </source>
</evidence>
<comment type="caution">
    <text evidence="2">The sequence shown here is derived from an EMBL/GenBank/DDBJ whole genome shotgun (WGS) entry which is preliminary data.</text>
</comment>
<feature type="region of interest" description="Disordered" evidence="1">
    <location>
        <begin position="163"/>
        <end position="182"/>
    </location>
</feature>
<evidence type="ECO:0000313" key="3">
    <source>
        <dbReference type="Proteomes" id="UP001189429"/>
    </source>
</evidence>
<name>A0ABN9T577_9DINO</name>
<organism evidence="2 3">
    <name type="scientific">Prorocentrum cordatum</name>
    <dbReference type="NCBI Taxonomy" id="2364126"/>
    <lineage>
        <taxon>Eukaryota</taxon>
        <taxon>Sar</taxon>
        <taxon>Alveolata</taxon>
        <taxon>Dinophyceae</taxon>
        <taxon>Prorocentrales</taxon>
        <taxon>Prorocentraceae</taxon>
        <taxon>Prorocentrum</taxon>
    </lineage>
</organism>
<dbReference type="Gene3D" id="3.30.200.20">
    <property type="entry name" value="Phosphorylase Kinase, domain 1"/>
    <property type="match status" value="1"/>
</dbReference>
<proteinExistence type="predicted"/>
<evidence type="ECO:0008006" key="4">
    <source>
        <dbReference type="Google" id="ProtNLM"/>
    </source>
</evidence>
<protein>
    <recommendedName>
        <fullName evidence="4">Rab3 GTPase-activating protein catalytic subunit</fullName>
    </recommendedName>
</protein>
<dbReference type="Proteomes" id="UP001189429">
    <property type="component" value="Unassembled WGS sequence"/>
</dbReference>
<reference evidence="2" key="1">
    <citation type="submission" date="2023-10" db="EMBL/GenBank/DDBJ databases">
        <authorList>
            <person name="Chen Y."/>
            <person name="Shah S."/>
            <person name="Dougan E. K."/>
            <person name="Thang M."/>
            <person name="Chan C."/>
        </authorList>
    </citation>
    <scope>NUCLEOTIDE SEQUENCE [LARGE SCALE GENOMIC DNA]</scope>
</reference>
<feature type="region of interest" description="Disordered" evidence="1">
    <location>
        <begin position="1"/>
        <end position="25"/>
    </location>
</feature>
<keyword evidence="3" id="KW-1185">Reference proteome</keyword>
<feature type="region of interest" description="Disordered" evidence="1">
    <location>
        <begin position="275"/>
        <end position="313"/>
    </location>
</feature>
<gene>
    <name evidence="2" type="ORF">PCOR1329_LOCUS35691</name>
</gene>
<sequence length="596" mass="62213">HALRAWSHQRWPHHGRLQRRQRRAAGVRVGRGVDDPRRHVLGQGLRWPRGVRGSVQPGVQLARLALRDHRSRLSVARADPAADGAADVGAGARPSCWRTFDGHIYNGQLYFLCSAAGTSSCNWRWHRQGWCGLTWGYQGLALVATGRPGAPCAAPSVAIRPKMDRKRLRGKQPGGDGGPALAPRALPASLAAPPLAPPALSEWFAAVLRRAPPECHPQSPQCVLGELAAGGAVDGIDFSGSGVQELKDVWPCLRDIRDEFVAALSIWSARPAAGAPSAQAGARVPRAAPRPPPGGAPGAGNQARPGDKAPDSGLAAEVGDAALAALGFLAAARLRREVVAPGELADAVQALGRITPHVWEALGDPATADAFVVARQFCFRFASELVPLQADGPRSKVGYQVSAFAAEAVSLAPAGFRGGGASVPPVVPQEGSWQDIASSAGHGGLGPRSLSAASPMGSLDLPYEPSSPSPMSSLGGADVPLDATGRAGGRTQAIEDAPVDVLNFSEVSAPETVRDICHEKVPGWSLLPRESIRIDQLCEGLSNQNFKVQVPIATGDGHIPQVLFRVFGKDAGSQDSVSIMQLCIACSTSLFLGAVC</sequence>
<evidence type="ECO:0000313" key="2">
    <source>
        <dbReference type="EMBL" id="CAK0840197.1"/>
    </source>
</evidence>
<feature type="compositionally biased region" description="Low complexity" evidence="1">
    <location>
        <begin position="275"/>
        <end position="287"/>
    </location>
</feature>
<accession>A0ABN9T577</accession>
<feature type="non-terminal residue" evidence="2">
    <location>
        <position position="1"/>
    </location>
</feature>